<evidence type="ECO:0000313" key="4">
    <source>
        <dbReference type="Proteomes" id="UP000236021"/>
    </source>
</evidence>
<dbReference type="RefSeq" id="WP_102857246.1">
    <property type="nucleotide sequence ID" value="NZ_JAMOHT010000013.1"/>
</dbReference>
<dbReference type="Proteomes" id="UP000236021">
    <property type="component" value="Unassembled WGS sequence"/>
</dbReference>
<dbReference type="Gene3D" id="3.40.50.300">
    <property type="entry name" value="P-loop containing nucleotide triphosphate hydrolases"/>
    <property type="match status" value="1"/>
</dbReference>
<sequence length="434" mass="49138">MLYLRTGLPGSGKTLNTIREIELEHGPDPKNPNKPLRTVYYYGIPDLDVAKLKCKWVEFDTPDEWYNLPDGSIIVIDEAQRVFGAQDGRKARPEKVARFETHRHQGFDIYLITQHPSLIMSHVRKLVGKHINMYRPYGGKRLLRHEYEFCIDNPEKRSNFKLAQERRIKLDPAYYGVYKSATVHTHTFKLPNYVWYIPACIAVIAACIGWIWYTYSTPAVAAEAAPLEQSQPAQSSQSSLSLNPMDTVSKSFNIGQQPMTQEQYLDSLKPRLDDVPMSAPRYDKLTEPKSFPRLVCAASEDPRRIDRARTRGFPIGTRDGREYTCQCYSQQITRANTSAEFCFQVVENGYFDDTRPDIQQFAGAGSMFGNSSNPAAATGRVPAARMPQTVSSSTVIPTSGRHAYIDHSAAQPPAEYVPRLTVVADSEYPSRPWR</sequence>
<evidence type="ECO:0000259" key="2">
    <source>
        <dbReference type="Pfam" id="PF05707"/>
    </source>
</evidence>
<gene>
    <name evidence="3" type="ORF">CXK93_21785</name>
</gene>
<feature type="transmembrane region" description="Helical" evidence="1">
    <location>
        <begin position="193"/>
        <end position="213"/>
    </location>
</feature>
<keyword evidence="4" id="KW-1185">Reference proteome</keyword>
<evidence type="ECO:0000313" key="3">
    <source>
        <dbReference type="EMBL" id="PNF82814.1"/>
    </source>
</evidence>
<dbReference type="EMBL" id="POUI01000009">
    <property type="protein sequence ID" value="PNF82814.1"/>
    <property type="molecule type" value="Genomic_DNA"/>
</dbReference>
<reference evidence="3 4" key="1">
    <citation type="submission" date="2018-01" db="EMBL/GenBank/DDBJ databases">
        <title>Denitrification phenotypes of diverse strains of Pseudomonas stutzeri.</title>
        <authorList>
            <person name="Milligan D.A."/>
            <person name="Bergaust L."/>
            <person name="Bakken L.R."/>
            <person name="Frostegard A."/>
        </authorList>
    </citation>
    <scope>NUCLEOTIDE SEQUENCE [LARGE SCALE GENOMIC DNA]</scope>
    <source>
        <strain evidence="3 4">ST27MN3</strain>
    </source>
</reference>
<feature type="domain" description="Zona occludens toxin N-terminal" evidence="2">
    <location>
        <begin position="53"/>
        <end position="184"/>
    </location>
</feature>
<protein>
    <submittedName>
        <fullName evidence="3">Zonular occludens toxin</fullName>
    </submittedName>
</protein>
<dbReference type="InterPro" id="IPR008900">
    <property type="entry name" value="Zot_N"/>
</dbReference>
<proteinExistence type="predicted"/>
<dbReference type="Pfam" id="PF05707">
    <property type="entry name" value="Zot"/>
    <property type="match status" value="1"/>
</dbReference>
<keyword evidence="1" id="KW-0472">Membrane</keyword>
<keyword evidence="1" id="KW-0812">Transmembrane</keyword>
<keyword evidence="1" id="KW-1133">Transmembrane helix</keyword>
<dbReference type="InterPro" id="IPR027417">
    <property type="entry name" value="P-loop_NTPase"/>
</dbReference>
<accession>A0ABX4VRL1</accession>
<evidence type="ECO:0000256" key="1">
    <source>
        <dbReference type="SAM" id="Phobius"/>
    </source>
</evidence>
<comment type="caution">
    <text evidence="3">The sequence shown here is derived from an EMBL/GenBank/DDBJ whole genome shotgun (WGS) entry which is preliminary data.</text>
</comment>
<name>A0ABX4VRL1_9GAMM</name>
<organism evidence="3 4">
    <name type="scientific">Stutzerimonas decontaminans</name>
    <dbReference type="NCBI Taxonomy" id="3022791"/>
    <lineage>
        <taxon>Bacteria</taxon>
        <taxon>Pseudomonadati</taxon>
        <taxon>Pseudomonadota</taxon>
        <taxon>Gammaproteobacteria</taxon>
        <taxon>Pseudomonadales</taxon>
        <taxon>Pseudomonadaceae</taxon>
        <taxon>Stutzerimonas</taxon>
    </lineage>
</organism>